<name>A0A497ETT9_9CREN</name>
<gene>
    <name evidence="3" type="ORF">DRJ33_07085</name>
</gene>
<evidence type="ECO:0000256" key="1">
    <source>
        <dbReference type="ARBA" id="ARBA00007637"/>
    </source>
</evidence>
<evidence type="ECO:0000313" key="4">
    <source>
        <dbReference type="Proteomes" id="UP000272051"/>
    </source>
</evidence>
<dbReference type="Pfam" id="PF01370">
    <property type="entry name" value="Epimerase"/>
    <property type="match status" value="1"/>
</dbReference>
<sequence length="317" mass="35138">MKYLITGGAGFIGSHLLDALARNADYVVVVDDLSSGSIDNISKWLSSNNITFLKQDLSKTEISPKFLQDCEVVFHLAANPEVRIGSTSPDVHFRQNVLTTFNVLESVRKAAAVKKFIFASSSTVYGEAKQIPTPEEYSPMIPISVYGASKLACESLISAYANTYGFQAIIARLANVVGSRSRHGVVYDFIKKLRENPRRLEILGDGTQSKSYIHISDCIDALLLLLEKAMEKVSIFNVGSEDKVDVKMIARIVIEEMGLHDVELYFTGGIDGGRGWIGDVKTMQLDISKIKKLGWIPRFTSYESIKMAVRDLLKEFP</sequence>
<accession>A0A497ETT9</accession>
<evidence type="ECO:0000313" key="3">
    <source>
        <dbReference type="EMBL" id="RLE50804.1"/>
    </source>
</evidence>
<dbReference type="PANTHER" id="PTHR43000">
    <property type="entry name" value="DTDP-D-GLUCOSE 4,6-DEHYDRATASE-RELATED"/>
    <property type="match status" value="1"/>
</dbReference>
<dbReference type="InterPro" id="IPR036291">
    <property type="entry name" value="NAD(P)-bd_dom_sf"/>
</dbReference>
<dbReference type="Gene3D" id="3.40.50.720">
    <property type="entry name" value="NAD(P)-binding Rossmann-like Domain"/>
    <property type="match status" value="1"/>
</dbReference>
<dbReference type="Proteomes" id="UP000272051">
    <property type="component" value="Unassembled WGS sequence"/>
</dbReference>
<dbReference type="EMBL" id="QMQX01000155">
    <property type="protein sequence ID" value="RLE50804.1"/>
    <property type="molecule type" value="Genomic_DNA"/>
</dbReference>
<protein>
    <submittedName>
        <fullName evidence="3">UDP-glucose 4-epimerase</fullName>
    </submittedName>
</protein>
<reference evidence="3 4" key="1">
    <citation type="submission" date="2018-06" db="EMBL/GenBank/DDBJ databases">
        <title>Extensive metabolic versatility and redundancy in microbially diverse, dynamic hydrothermal sediments.</title>
        <authorList>
            <person name="Dombrowski N."/>
            <person name="Teske A."/>
            <person name="Baker B.J."/>
        </authorList>
    </citation>
    <scope>NUCLEOTIDE SEQUENCE [LARGE SCALE GENOMIC DNA]</scope>
    <source>
        <strain evidence="3">B34_G17</strain>
    </source>
</reference>
<comment type="caution">
    <text evidence="3">The sequence shown here is derived from an EMBL/GenBank/DDBJ whole genome shotgun (WGS) entry which is preliminary data.</text>
</comment>
<dbReference type="CDD" id="cd05234">
    <property type="entry name" value="UDP_G4E_2_SDR_e"/>
    <property type="match status" value="1"/>
</dbReference>
<proteinExistence type="inferred from homology"/>
<dbReference type="AlphaFoldDB" id="A0A497ETT9"/>
<evidence type="ECO:0000259" key="2">
    <source>
        <dbReference type="Pfam" id="PF01370"/>
    </source>
</evidence>
<organism evidence="3 4">
    <name type="scientific">Thermoproteota archaeon</name>
    <dbReference type="NCBI Taxonomy" id="2056631"/>
    <lineage>
        <taxon>Archaea</taxon>
        <taxon>Thermoproteota</taxon>
    </lineage>
</organism>
<dbReference type="InterPro" id="IPR001509">
    <property type="entry name" value="Epimerase_deHydtase"/>
</dbReference>
<feature type="domain" description="NAD-dependent epimerase/dehydratase" evidence="2">
    <location>
        <begin position="4"/>
        <end position="239"/>
    </location>
</feature>
<dbReference type="SUPFAM" id="SSF51735">
    <property type="entry name" value="NAD(P)-binding Rossmann-fold domains"/>
    <property type="match status" value="1"/>
</dbReference>
<comment type="similarity">
    <text evidence="1">Belongs to the NAD(P)-dependent epimerase/dehydratase family.</text>
</comment>
<dbReference type="Gene3D" id="3.90.25.10">
    <property type="entry name" value="UDP-galactose 4-epimerase, domain 1"/>
    <property type="match status" value="1"/>
</dbReference>